<keyword evidence="2" id="KW-1185">Reference proteome</keyword>
<accession>A0A0C9TWM2</accession>
<organism evidence="1 2">
    <name type="scientific">Sphaerobolus stellatus (strain SS14)</name>
    <dbReference type="NCBI Taxonomy" id="990650"/>
    <lineage>
        <taxon>Eukaryota</taxon>
        <taxon>Fungi</taxon>
        <taxon>Dikarya</taxon>
        <taxon>Basidiomycota</taxon>
        <taxon>Agaricomycotina</taxon>
        <taxon>Agaricomycetes</taxon>
        <taxon>Phallomycetidae</taxon>
        <taxon>Geastrales</taxon>
        <taxon>Sphaerobolaceae</taxon>
        <taxon>Sphaerobolus</taxon>
    </lineage>
</organism>
<name>A0A0C9TWM2_SPHS4</name>
<dbReference type="EMBL" id="KN837195">
    <property type="protein sequence ID" value="KIJ34818.1"/>
    <property type="molecule type" value="Genomic_DNA"/>
</dbReference>
<protein>
    <submittedName>
        <fullName evidence="1">Unplaced genomic scaffold SPHSTscaffold_120, whole genome shotgun sequence</fullName>
    </submittedName>
</protein>
<gene>
    <name evidence="1" type="ORF">M422DRAFT_34920</name>
</gene>
<dbReference type="Proteomes" id="UP000054279">
    <property type="component" value="Unassembled WGS sequence"/>
</dbReference>
<dbReference type="AlphaFoldDB" id="A0A0C9TWM2"/>
<evidence type="ECO:0000313" key="1">
    <source>
        <dbReference type="EMBL" id="KIJ34818.1"/>
    </source>
</evidence>
<evidence type="ECO:0000313" key="2">
    <source>
        <dbReference type="Proteomes" id="UP000054279"/>
    </source>
</evidence>
<proteinExistence type="predicted"/>
<sequence length="187" mass="20463">MPMHCPNLTNDILQHGYTTLLTALQRTLHSVLSARILLHLREAAVLRGMAASGTTTYSYRGPDGYFTSEMGAFSTGRGQPVRSIGWDFNNGRKSPGFDTIMSGRSYGRNFSLESICEESPIDSESGLIPREIGPEELFGDKEEGQKPETVIWFGDTQALAASRRVNGDVELQGAPEVETRPPTIVIS</sequence>
<reference evidence="1 2" key="1">
    <citation type="submission" date="2014-06" db="EMBL/GenBank/DDBJ databases">
        <title>Evolutionary Origins and Diversification of the Mycorrhizal Mutualists.</title>
        <authorList>
            <consortium name="DOE Joint Genome Institute"/>
            <consortium name="Mycorrhizal Genomics Consortium"/>
            <person name="Kohler A."/>
            <person name="Kuo A."/>
            <person name="Nagy L.G."/>
            <person name="Floudas D."/>
            <person name="Copeland A."/>
            <person name="Barry K.W."/>
            <person name="Cichocki N."/>
            <person name="Veneault-Fourrey C."/>
            <person name="LaButti K."/>
            <person name="Lindquist E.A."/>
            <person name="Lipzen A."/>
            <person name="Lundell T."/>
            <person name="Morin E."/>
            <person name="Murat C."/>
            <person name="Riley R."/>
            <person name="Ohm R."/>
            <person name="Sun H."/>
            <person name="Tunlid A."/>
            <person name="Henrissat B."/>
            <person name="Grigoriev I.V."/>
            <person name="Hibbett D.S."/>
            <person name="Martin F."/>
        </authorList>
    </citation>
    <scope>NUCLEOTIDE SEQUENCE [LARGE SCALE GENOMIC DNA]</scope>
    <source>
        <strain evidence="1 2">SS14</strain>
    </source>
</reference>
<dbReference type="HOGENOM" id="CLU_1448573_0_0_1"/>